<feature type="transmembrane region" description="Helical" evidence="1">
    <location>
        <begin position="12"/>
        <end position="32"/>
    </location>
</feature>
<dbReference type="EMBL" id="JPVU01000090">
    <property type="protein sequence ID" value="KFN92561.1"/>
    <property type="molecule type" value="Genomic_DNA"/>
</dbReference>
<keyword evidence="1" id="KW-0812">Transmembrane</keyword>
<reference evidence="2 3" key="1">
    <citation type="submission" date="2014-08" db="EMBL/GenBank/DDBJ databases">
        <title>Genome sequence of Tetragenococcus muriaticus.</title>
        <authorList>
            <person name="Chuea-nongthon C."/>
            <person name="Rodtong S."/>
            <person name="Yongsawatdigul J."/>
            <person name="Steele J.L."/>
            <person name="Liu X.-y."/>
            <person name="Speers J."/>
            <person name="Glasner J.D."/>
            <person name="Neeno-Eckwall E.C."/>
        </authorList>
    </citation>
    <scope>NUCLEOTIDE SEQUENCE [LARGE SCALE GENOMIC DNA]</scope>
    <source>
        <strain evidence="2 3">PMC-11-5</strain>
    </source>
</reference>
<keyword evidence="1" id="KW-1133">Transmembrane helix</keyword>
<evidence type="ECO:0000313" key="3">
    <source>
        <dbReference type="Proteomes" id="UP000029380"/>
    </source>
</evidence>
<keyword evidence="1" id="KW-0472">Membrane</keyword>
<name>A0A091C3Z4_9ENTE</name>
<sequence>MKRTINFFRNDLLFSISLLLAIIAVTLGRFSVQDINFKVIATLGGLMLVISGLDSTGILSYFGQILVKKSLTFRQLIRYIVLLSFLVRCF</sequence>
<dbReference type="AlphaFoldDB" id="A0A091C3Z4"/>
<accession>A0A091C3Z4</accession>
<evidence type="ECO:0000313" key="2">
    <source>
        <dbReference type="EMBL" id="KFN92561.1"/>
    </source>
</evidence>
<dbReference type="PATRIC" id="fig|1302649.3.peg.859"/>
<feature type="transmembrane region" description="Helical" evidence="1">
    <location>
        <begin position="44"/>
        <end position="67"/>
    </location>
</feature>
<dbReference type="RefSeq" id="WP_052077169.1">
    <property type="nucleotide sequence ID" value="NZ_JPVU01000090.1"/>
</dbReference>
<evidence type="ECO:0000256" key="1">
    <source>
        <dbReference type="SAM" id="Phobius"/>
    </source>
</evidence>
<proteinExistence type="predicted"/>
<protein>
    <submittedName>
        <fullName evidence="2">Di/tricarboxylate transporter</fullName>
    </submittedName>
</protein>
<organism evidence="2 3">
    <name type="scientific">Tetragenococcus muriaticus PMC-11-5</name>
    <dbReference type="NCBI Taxonomy" id="1302649"/>
    <lineage>
        <taxon>Bacteria</taxon>
        <taxon>Bacillati</taxon>
        <taxon>Bacillota</taxon>
        <taxon>Bacilli</taxon>
        <taxon>Lactobacillales</taxon>
        <taxon>Enterococcaceae</taxon>
        <taxon>Tetragenococcus</taxon>
    </lineage>
</organism>
<dbReference type="Proteomes" id="UP000029380">
    <property type="component" value="Unassembled WGS sequence"/>
</dbReference>
<comment type="caution">
    <text evidence="2">The sequence shown here is derived from an EMBL/GenBank/DDBJ whole genome shotgun (WGS) entry which is preliminary data.</text>
</comment>
<gene>
    <name evidence="2" type="ORF">TMUPMC115_0855</name>
</gene>